<reference evidence="9 10" key="1">
    <citation type="submission" date="2016-04" db="EMBL/GenBank/DDBJ databases">
        <authorList>
            <consortium name="Pathogen Informatics"/>
        </authorList>
    </citation>
    <scope>NUCLEOTIDE SEQUENCE [LARGE SCALE GENOMIC DNA]</scope>
    <source>
        <strain evidence="9 10">H044680328</strain>
    </source>
</reference>
<keyword evidence="10" id="KW-1185">Reference proteome</keyword>
<sequence length="189" mass="19791">MLGRQRHHLDTPLGAVLLVSDAQQRLHALEFLDAPARRPSLAGWLALPDAAVPAALAQALAAYFAGRLDALQALVPHLAGSDWQQTVWRAVSRIPPGQTRSYGALGAQLGRHPRAVGNANAANPIGLVIPCHRLVGHDGGLAGYAWGVARKAWLLRHEGVPGIQSQAAECAGPTGTVKCSHPDPHASAP</sequence>
<dbReference type="PANTHER" id="PTHR10815:SF5">
    <property type="entry name" value="METHYLATED-DNA--PROTEIN-CYSTEINE METHYLTRANSFERASE"/>
    <property type="match status" value="1"/>
</dbReference>
<evidence type="ECO:0000259" key="8">
    <source>
        <dbReference type="Pfam" id="PF02870"/>
    </source>
</evidence>
<dbReference type="NCBIfam" id="TIGR00589">
    <property type="entry name" value="ogt"/>
    <property type="match status" value="1"/>
</dbReference>
<dbReference type="GO" id="GO:0032259">
    <property type="term" value="P:methylation"/>
    <property type="evidence" value="ECO:0007669"/>
    <property type="project" value="UniProtKB-KW"/>
</dbReference>
<evidence type="ECO:0000313" key="10">
    <source>
        <dbReference type="Proteomes" id="UP000076825"/>
    </source>
</evidence>
<comment type="catalytic activity">
    <reaction evidence="1">
        <text>a 4-O-methyl-thymidine in DNA + L-cysteinyl-[protein] = a thymidine in DNA + S-methyl-L-cysteinyl-[protein]</text>
        <dbReference type="Rhea" id="RHEA:53428"/>
        <dbReference type="Rhea" id="RHEA-COMP:10131"/>
        <dbReference type="Rhea" id="RHEA-COMP:10132"/>
        <dbReference type="Rhea" id="RHEA-COMP:13555"/>
        <dbReference type="Rhea" id="RHEA-COMP:13556"/>
        <dbReference type="ChEBI" id="CHEBI:29950"/>
        <dbReference type="ChEBI" id="CHEBI:82612"/>
        <dbReference type="ChEBI" id="CHEBI:137386"/>
        <dbReference type="ChEBI" id="CHEBI:137387"/>
        <dbReference type="EC" id="2.1.1.63"/>
    </reaction>
</comment>
<gene>
    <name evidence="9" type="primary">ogt_2</name>
    <name evidence="9" type="ORF">SAMEA3906487_00982</name>
</gene>
<evidence type="ECO:0000313" key="9">
    <source>
        <dbReference type="EMBL" id="SAI67926.1"/>
    </source>
</evidence>
<evidence type="ECO:0000256" key="4">
    <source>
        <dbReference type="ARBA" id="ARBA00022763"/>
    </source>
</evidence>
<dbReference type="InterPro" id="IPR014048">
    <property type="entry name" value="MethylDNA_cys_MeTrfase_DNA-bd"/>
</dbReference>
<dbReference type="EC" id="2.1.1.63" evidence="9"/>
<keyword evidence="2 9" id="KW-0489">Methyltransferase</keyword>
<dbReference type="PROSITE" id="PS00374">
    <property type="entry name" value="MGMT"/>
    <property type="match status" value="1"/>
</dbReference>
<protein>
    <submittedName>
        <fullName evidence="9">Methylated-DNA--protein-cysteine methyltransferase</fullName>
        <ecNumber evidence="9">2.1.1.63</ecNumber>
    </submittedName>
</protein>
<evidence type="ECO:0000256" key="5">
    <source>
        <dbReference type="ARBA" id="ARBA00023204"/>
    </source>
</evidence>
<dbReference type="InterPro" id="IPR036388">
    <property type="entry name" value="WH-like_DNA-bd_sf"/>
</dbReference>
<dbReference type="InterPro" id="IPR036217">
    <property type="entry name" value="MethylDNA_cys_MeTrfase_DNAb"/>
</dbReference>
<dbReference type="AlphaFoldDB" id="A0A157MED4"/>
<proteinExistence type="predicted"/>
<dbReference type="PANTHER" id="PTHR10815">
    <property type="entry name" value="METHYLATED-DNA--PROTEIN-CYSTEINE METHYLTRANSFERASE"/>
    <property type="match status" value="1"/>
</dbReference>
<keyword evidence="3 9" id="KW-0808">Transferase</keyword>
<keyword evidence="4" id="KW-0227">DNA damage</keyword>
<dbReference type="SUPFAM" id="SSF46767">
    <property type="entry name" value="Methylated DNA-protein cysteine methyltransferase, C-terminal domain"/>
    <property type="match status" value="1"/>
</dbReference>
<dbReference type="GO" id="GO:0006281">
    <property type="term" value="P:DNA repair"/>
    <property type="evidence" value="ECO:0007669"/>
    <property type="project" value="UniProtKB-KW"/>
</dbReference>
<dbReference type="STRING" id="123899.SAMEA3906487_00982"/>
<dbReference type="InterPro" id="IPR036631">
    <property type="entry name" value="MGMT_N_sf"/>
</dbReference>
<dbReference type="Gene3D" id="1.10.10.10">
    <property type="entry name" value="Winged helix-like DNA-binding domain superfamily/Winged helix DNA-binding domain"/>
    <property type="match status" value="1"/>
</dbReference>
<dbReference type="CDD" id="cd06445">
    <property type="entry name" value="ATase"/>
    <property type="match status" value="1"/>
</dbReference>
<dbReference type="eggNOG" id="COG0350">
    <property type="taxonomic scope" value="Bacteria"/>
</dbReference>
<feature type="domain" description="Methylguanine DNA methyltransferase ribonuclease-like" evidence="8">
    <location>
        <begin position="9"/>
        <end position="71"/>
    </location>
</feature>
<evidence type="ECO:0000259" key="7">
    <source>
        <dbReference type="Pfam" id="PF01035"/>
    </source>
</evidence>
<evidence type="ECO:0000256" key="6">
    <source>
        <dbReference type="ARBA" id="ARBA00049348"/>
    </source>
</evidence>
<dbReference type="GO" id="GO:0003908">
    <property type="term" value="F:methylated-DNA-[protein]-cysteine S-methyltransferase activity"/>
    <property type="evidence" value="ECO:0007669"/>
    <property type="project" value="UniProtKB-EC"/>
</dbReference>
<dbReference type="InterPro" id="IPR001497">
    <property type="entry name" value="MethylDNA_cys_MeTrfase_AS"/>
</dbReference>
<dbReference type="EMBL" id="LT546645">
    <property type="protein sequence ID" value="SAI67926.1"/>
    <property type="molecule type" value="Genomic_DNA"/>
</dbReference>
<dbReference type="PATRIC" id="fig|123899.6.peg.961"/>
<dbReference type="Pfam" id="PF01035">
    <property type="entry name" value="DNA_binding_1"/>
    <property type="match status" value="1"/>
</dbReference>
<evidence type="ECO:0000256" key="1">
    <source>
        <dbReference type="ARBA" id="ARBA00001286"/>
    </source>
</evidence>
<accession>A0A157MED4</accession>
<dbReference type="RefSeq" id="WP_063491633.1">
    <property type="nucleotide sequence ID" value="NZ_CP016340.1"/>
</dbReference>
<dbReference type="OrthoDB" id="9802228at2"/>
<evidence type="ECO:0000256" key="3">
    <source>
        <dbReference type="ARBA" id="ARBA00022679"/>
    </source>
</evidence>
<dbReference type="GeneID" id="56587613"/>
<evidence type="ECO:0000256" key="2">
    <source>
        <dbReference type="ARBA" id="ARBA00022603"/>
    </source>
</evidence>
<dbReference type="Pfam" id="PF02870">
    <property type="entry name" value="Methyltransf_1N"/>
    <property type="match status" value="1"/>
</dbReference>
<dbReference type="KEGG" id="btrm:SAMEA390648700982"/>
<organism evidence="9 10">
    <name type="scientific">Bordetella trematum</name>
    <dbReference type="NCBI Taxonomy" id="123899"/>
    <lineage>
        <taxon>Bacteria</taxon>
        <taxon>Pseudomonadati</taxon>
        <taxon>Pseudomonadota</taxon>
        <taxon>Betaproteobacteria</taxon>
        <taxon>Burkholderiales</taxon>
        <taxon>Alcaligenaceae</taxon>
        <taxon>Bordetella</taxon>
    </lineage>
</organism>
<name>A0A157MED4_9BORD</name>
<dbReference type="Proteomes" id="UP000076825">
    <property type="component" value="Chromosome 1"/>
</dbReference>
<feature type="domain" description="Methylated-DNA-[protein]-cysteine S-methyltransferase DNA binding" evidence="7">
    <location>
        <begin position="83"/>
        <end position="160"/>
    </location>
</feature>
<keyword evidence="5" id="KW-0234">DNA repair</keyword>
<dbReference type="Gene3D" id="3.30.160.70">
    <property type="entry name" value="Methylated DNA-protein cysteine methyltransferase domain"/>
    <property type="match status" value="1"/>
</dbReference>
<dbReference type="SUPFAM" id="SSF53155">
    <property type="entry name" value="Methylated DNA-protein cysteine methyltransferase domain"/>
    <property type="match status" value="1"/>
</dbReference>
<comment type="catalytic activity">
    <reaction evidence="6">
        <text>a 6-O-methyl-2'-deoxyguanosine in DNA + L-cysteinyl-[protein] = S-methyl-L-cysteinyl-[protein] + a 2'-deoxyguanosine in DNA</text>
        <dbReference type="Rhea" id="RHEA:24000"/>
        <dbReference type="Rhea" id="RHEA-COMP:10131"/>
        <dbReference type="Rhea" id="RHEA-COMP:10132"/>
        <dbReference type="Rhea" id="RHEA-COMP:11367"/>
        <dbReference type="Rhea" id="RHEA-COMP:11368"/>
        <dbReference type="ChEBI" id="CHEBI:29950"/>
        <dbReference type="ChEBI" id="CHEBI:82612"/>
        <dbReference type="ChEBI" id="CHEBI:85445"/>
        <dbReference type="ChEBI" id="CHEBI:85448"/>
        <dbReference type="EC" id="2.1.1.63"/>
    </reaction>
</comment>
<dbReference type="InterPro" id="IPR008332">
    <property type="entry name" value="MethylG_MeTrfase_N"/>
</dbReference>